<protein>
    <recommendedName>
        <fullName evidence="9">Stress-associated endoplasmic reticulum protein</fullName>
    </recommendedName>
</protein>
<dbReference type="PANTHER" id="PTHR15601:SF14">
    <property type="entry name" value="STRESS-ASSOCIATED ENDOPLASMIC RETICULUM PROTEIN 1"/>
    <property type="match status" value="1"/>
</dbReference>
<keyword evidence="2 9" id="KW-0812">Transmembrane</keyword>
<evidence type="ECO:0000256" key="2">
    <source>
        <dbReference type="ARBA" id="ARBA00022692"/>
    </source>
</evidence>
<comment type="similarity">
    <text evidence="1 9">Belongs to the RAMP4 family.</text>
</comment>
<reference evidence="10" key="1">
    <citation type="submission" date="2023-05" db="EMBL/GenBank/DDBJ databases">
        <authorList>
            <person name="Stuckert A."/>
        </authorList>
    </citation>
    <scope>NUCLEOTIDE SEQUENCE</scope>
</reference>
<dbReference type="Proteomes" id="UP001162483">
    <property type="component" value="Unassembled WGS sequence"/>
</dbReference>
<evidence type="ECO:0000256" key="5">
    <source>
        <dbReference type="ARBA" id="ARBA00023136"/>
    </source>
</evidence>
<evidence type="ECO:0000256" key="9">
    <source>
        <dbReference type="RuleBase" id="RU364120"/>
    </source>
</evidence>
<evidence type="ECO:0000313" key="11">
    <source>
        <dbReference type="Proteomes" id="UP001162483"/>
    </source>
</evidence>
<evidence type="ECO:0000256" key="7">
    <source>
        <dbReference type="ARBA" id="ARBA00037157"/>
    </source>
</evidence>
<accession>A0ABN9F422</accession>
<keyword evidence="3 9" id="KW-0256">Endoplasmic reticulum</keyword>
<keyword evidence="5 9" id="KW-0472">Membrane</keyword>
<keyword evidence="6" id="KW-0834">Unfolded protein response</keyword>
<evidence type="ECO:0000256" key="3">
    <source>
        <dbReference type="ARBA" id="ARBA00022824"/>
    </source>
</evidence>
<feature type="transmembrane region" description="Helical" evidence="9">
    <location>
        <begin position="41"/>
        <end position="64"/>
    </location>
</feature>
<dbReference type="InterPro" id="IPR010580">
    <property type="entry name" value="ER_stress-assoc"/>
</dbReference>
<dbReference type="Pfam" id="PF06624">
    <property type="entry name" value="RAMP4"/>
    <property type="match status" value="1"/>
</dbReference>
<dbReference type="PANTHER" id="PTHR15601">
    <property type="entry name" value="STRESS ASSOCIATED ENDOPLASMIC RETICULUM PROTEIN SERP1/RAMP4"/>
    <property type="match status" value="1"/>
</dbReference>
<evidence type="ECO:0000313" key="10">
    <source>
        <dbReference type="EMBL" id="CAI9591819.1"/>
    </source>
</evidence>
<dbReference type="EMBL" id="CATNWA010016338">
    <property type="protein sequence ID" value="CAI9591819.1"/>
    <property type="molecule type" value="Genomic_DNA"/>
</dbReference>
<comment type="function">
    <text evidence="7">Interacts with target proteins during their translocation into the lumen of the endoplasmic reticulum. Protects unfolded target proteins against degradation during ER stress. May facilitate glycosylation of target proteins after termination of ER stress. May modulate the use of N-glycosylation sites on target proteins.</text>
</comment>
<comment type="function">
    <text evidence="9">Interacts with target proteins during translocation into the lumen of the endoplasmic reticulum. Protects unfolded target proteins against degradation and facilitate correct glycosylation.</text>
</comment>
<sequence>MVAKQRIRMANEKHSKNITQRGNVAKTARNATDEKSSVGPWLLALFIFVVCGSGGCILYLHYYWPITEGATSTSNPCQGQIVVCASTHLTI</sequence>
<evidence type="ECO:0000256" key="1">
    <source>
        <dbReference type="ARBA" id="ARBA00005500"/>
    </source>
</evidence>
<evidence type="ECO:0000256" key="6">
    <source>
        <dbReference type="ARBA" id="ARBA00023230"/>
    </source>
</evidence>
<evidence type="ECO:0000256" key="8">
    <source>
        <dbReference type="ARBA" id="ARBA00038831"/>
    </source>
</evidence>
<organism evidence="10 11">
    <name type="scientific">Staurois parvus</name>
    <dbReference type="NCBI Taxonomy" id="386267"/>
    <lineage>
        <taxon>Eukaryota</taxon>
        <taxon>Metazoa</taxon>
        <taxon>Chordata</taxon>
        <taxon>Craniata</taxon>
        <taxon>Vertebrata</taxon>
        <taxon>Euteleostomi</taxon>
        <taxon>Amphibia</taxon>
        <taxon>Batrachia</taxon>
        <taxon>Anura</taxon>
        <taxon>Neobatrachia</taxon>
        <taxon>Ranoidea</taxon>
        <taxon>Ranidae</taxon>
        <taxon>Staurois</taxon>
    </lineage>
</organism>
<comment type="subcellular location">
    <subcellularLocation>
        <location evidence="9">Membrane</location>
        <topology evidence="9">Single-pass membrane protein</topology>
    </subcellularLocation>
    <subcellularLocation>
        <location evidence="9">Endoplasmic reticulum membrane</location>
        <topology evidence="9">Single-pass membrane protein</topology>
    </subcellularLocation>
</comment>
<comment type="caution">
    <text evidence="10">The sequence shown here is derived from an EMBL/GenBank/DDBJ whole genome shotgun (WGS) entry which is preliminary data.</text>
</comment>
<proteinExistence type="inferred from homology"/>
<gene>
    <name evidence="10" type="ORF">SPARVUS_LOCUS11273802</name>
</gene>
<comment type="subunit">
    <text evidence="8">Interacts with SEC61B, SEC61A1 and the SEC61 complex. Interacts with CANX.</text>
</comment>
<evidence type="ECO:0000256" key="4">
    <source>
        <dbReference type="ARBA" id="ARBA00022989"/>
    </source>
</evidence>
<keyword evidence="11" id="KW-1185">Reference proteome</keyword>
<keyword evidence="4 9" id="KW-1133">Transmembrane helix</keyword>
<name>A0ABN9F422_9NEOB</name>